<proteinExistence type="inferred from homology"/>
<evidence type="ECO:0000313" key="6">
    <source>
        <dbReference type="EMBL" id="KRX04911.1"/>
    </source>
</evidence>
<dbReference type="Gene3D" id="3.40.250.10">
    <property type="entry name" value="Rhodanese-like domain"/>
    <property type="match status" value="1"/>
</dbReference>
<dbReference type="SUPFAM" id="SSF52821">
    <property type="entry name" value="Rhodanese/Cell cycle control phosphatase"/>
    <property type="match status" value="1"/>
</dbReference>
<dbReference type="InterPro" id="IPR004099">
    <property type="entry name" value="Pyr_nucl-diS_OxRdtase_dimer"/>
</dbReference>
<dbReference type="GO" id="GO:0016491">
    <property type="term" value="F:oxidoreductase activity"/>
    <property type="evidence" value="ECO:0007669"/>
    <property type="project" value="InterPro"/>
</dbReference>
<dbReference type="InterPro" id="IPR036873">
    <property type="entry name" value="Rhodanese-like_dom_sf"/>
</dbReference>
<dbReference type="SUPFAM" id="SSF51905">
    <property type="entry name" value="FAD/NAD(P)-binding domain"/>
    <property type="match status" value="2"/>
</dbReference>
<dbReference type="AlphaFoldDB" id="A0A0V0QRI7"/>
<dbReference type="Pfam" id="PF02852">
    <property type="entry name" value="Pyr_redox_dim"/>
    <property type="match status" value="1"/>
</dbReference>
<name>A0A0V0QRI7_PSEPJ</name>
<dbReference type="Pfam" id="PF00581">
    <property type="entry name" value="Rhodanese"/>
    <property type="match status" value="1"/>
</dbReference>
<evidence type="ECO:0000256" key="1">
    <source>
        <dbReference type="ARBA" id="ARBA00001974"/>
    </source>
</evidence>
<evidence type="ECO:0000259" key="5">
    <source>
        <dbReference type="PROSITE" id="PS50206"/>
    </source>
</evidence>
<sequence>MPKKVVIVGGVAGGASCAARLRRLSEQVQITMFEKGEYISFANCGLPYYIGGVIEDRSKLLVQTVDKMSKRFNLDIRNYSEVIKIDRQNKQVQVKNWKTNEVYYEKYDKLVLAPGADPIKPPIPGINAENIYTLRNIPDTDRIKKYIDENKPKKAVVIGGGFIGLEMIEMMALRGIQTTLVEMADHVMGPLDYEMASLVHQHLKLQGVEVFLQDGVTEFEEQQDKSIKMKLQSGKIIETDFIVLSIGVKPEIKLAKEAGIKCNKGIVTNLRMETSDSDIYALGDAAEVQNIVSKQRALIPLAGPANKQGRIVADQITGRKVSKFKGSQGTGIVKIFDIHAATTGLNERQLRQLDREYMESITHSSSHAGYYPGGFVTAIKILFCPYSGQLFGAQVVGAQMVDKRIDVLATAVRQKMTVYDLEELELAYAPPFSSAKDPVNYAGFVGANMLKGDVKMIQWNEIQSAVQNEGAILIDVRTPEEYEQGTIPGSINIELDTIRDNLDKFPKDKKLIIFCQAGLRAYIASRILYGNGYKEVYDLAGGFKTWHYAFLKQSNEGIFSRDKITSQGMVVQEVVDKALNSNYVYWDKDFENFSPIKAKQKLESHPLYDANIQKQSQQN</sequence>
<dbReference type="InterPro" id="IPR001763">
    <property type="entry name" value="Rhodanese-like_dom"/>
</dbReference>
<dbReference type="EMBL" id="LDAU01000110">
    <property type="protein sequence ID" value="KRX04911.1"/>
    <property type="molecule type" value="Genomic_DNA"/>
</dbReference>
<dbReference type="PROSITE" id="PS51257">
    <property type="entry name" value="PROKAR_LIPOPROTEIN"/>
    <property type="match status" value="1"/>
</dbReference>
<dbReference type="SUPFAM" id="SSF55424">
    <property type="entry name" value="FAD/NAD-linked reductases, dimerisation (C-terminal) domain"/>
    <property type="match status" value="1"/>
</dbReference>
<dbReference type="InParanoid" id="A0A0V0QRI7"/>
<comment type="similarity">
    <text evidence="2">Belongs to the class-III pyridine nucleotide-disulfide oxidoreductase family.</text>
</comment>
<organism evidence="6 7">
    <name type="scientific">Pseudocohnilembus persalinus</name>
    <name type="common">Ciliate</name>
    <dbReference type="NCBI Taxonomy" id="266149"/>
    <lineage>
        <taxon>Eukaryota</taxon>
        <taxon>Sar</taxon>
        <taxon>Alveolata</taxon>
        <taxon>Ciliophora</taxon>
        <taxon>Intramacronucleata</taxon>
        <taxon>Oligohymenophorea</taxon>
        <taxon>Scuticociliatia</taxon>
        <taxon>Philasterida</taxon>
        <taxon>Pseudocohnilembidae</taxon>
        <taxon>Pseudocohnilembus</taxon>
    </lineage>
</organism>
<dbReference type="InterPro" id="IPR023753">
    <property type="entry name" value="FAD/NAD-binding_dom"/>
</dbReference>
<comment type="caution">
    <text evidence="6">The sequence shown here is derived from an EMBL/GenBank/DDBJ whole genome shotgun (WGS) entry which is preliminary data.</text>
</comment>
<dbReference type="OMA" id="YSPCAIP"/>
<dbReference type="Pfam" id="PF07992">
    <property type="entry name" value="Pyr_redox_2"/>
    <property type="match status" value="1"/>
</dbReference>
<dbReference type="InterPro" id="IPR016156">
    <property type="entry name" value="FAD/NAD-linked_Rdtase_dimer_sf"/>
</dbReference>
<feature type="domain" description="Rhodanese" evidence="5">
    <location>
        <begin position="467"/>
        <end position="555"/>
    </location>
</feature>
<evidence type="ECO:0000256" key="4">
    <source>
        <dbReference type="ARBA" id="ARBA00022827"/>
    </source>
</evidence>
<dbReference type="PRINTS" id="PR00368">
    <property type="entry name" value="FADPNR"/>
</dbReference>
<dbReference type="InterPro" id="IPR050260">
    <property type="entry name" value="FAD-bd_OxRdtase"/>
</dbReference>
<keyword evidence="3" id="KW-0285">Flavoprotein</keyword>
<dbReference type="PROSITE" id="PS50206">
    <property type="entry name" value="RHODANESE_3"/>
    <property type="match status" value="1"/>
</dbReference>
<dbReference type="PANTHER" id="PTHR43429">
    <property type="entry name" value="PYRIDINE NUCLEOTIDE-DISULFIDE OXIDOREDUCTASE DOMAIN-CONTAINING"/>
    <property type="match status" value="1"/>
</dbReference>
<dbReference type="SMART" id="SM00450">
    <property type="entry name" value="RHOD"/>
    <property type="match status" value="1"/>
</dbReference>
<keyword evidence="7" id="KW-1185">Reference proteome</keyword>
<evidence type="ECO:0000256" key="3">
    <source>
        <dbReference type="ARBA" id="ARBA00022630"/>
    </source>
</evidence>
<dbReference type="PRINTS" id="PR00411">
    <property type="entry name" value="PNDRDTASEI"/>
</dbReference>
<accession>A0A0V0QRI7</accession>
<evidence type="ECO:0000313" key="7">
    <source>
        <dbReference type="Proteomes" id="UP000054937"/>
    </source>
</evidence>
<dbReference type="Proteomes" id="UP000054937">
    <property type="component" value="Unassembled WGS sequence"/>
</dbReference>
<keyword evidence="4" id="KW-0274">FAD</keyword>
<evidence type="ECO:0000256" key="2">
    <source>
        <dbReference type="ARBA" id="ARBA00009130"/>
    </source>
</evidence>
<dbReference type="Gene3D" id="3.50.50.60">
    <property type="entry name" value="FAD/NAD(P)-binding domain"/>
    <property type="match status" value="2"/>
</dbReference>
<dbReference type="InterPro" id="IPR036188">
    <property type="entry name" value="FAD/NAD-bd_sf"/>
</dbReference>
<reference evidence="6 7" key="1">
    <citation type="journal article" date="2015" name="Sci. Rep.">
        <title>Genome of the facultative scuticociliatosis pathogen Pseudocohnilembus persalinus provides insight into its virulence through horizontal gene transfer.</title>
        <authorList>
            <person name="Xiong J."/>
            <person name="Wang G."/>
            <person name="Cheng J."/>
            <person name="Tian M."/>
            <person name="Pan X."/>
            <person name="Warren A."/>
            <person name="Jiang C."/>
            <person name="Yuan D."/>
            <person name="Miao W."/>
        </authorList>
    </citation>
    <scope>NUCLEOTIDE SEQUENCE [LARGE SCALE GENOMIC DNA]</scope>
    <source>
        <strain evidence="6">36N120E</strain>
    </source>
</reference>
<comment type="cofactor">
    <cofactor evidence="1">
        <name>FAD</name>
        <dbReference type="ChEBI" id="CHEBI:57692"/>
    </cofactor>
</comment>
<gene>
    <name evidence="6" type="ORF">PPERSA_06545</name>
</gene>
<protein>
    <submittedName>
        <fullName evidence="6">Rhodanese-like domain</fullName>
    </submittedName>
</protein>
<dbReference type="OrthoDB" id="432169at2759"/>